<dbReference type="InterPro" id="IPR036390">
    <property type="entry name" value="WH_DNA-bd_sf"/>
</dbReference>
<dbReference type="InterPro" id="IPR005119">
    <property type="entry name" value="LysR_subst-bd"/>
</dbReference>
<dbReference type="InterPro" id="IPR050176">
    <property type="entry name" value="LTTR"/>
</dbReference>
<dbReference type="Gene3D" id="1.10.10.10">
    <property type="entry name" value="Winged helix-like DNA-binding domain superfamily/Winged helix DNA-binding domain"/>
    <property type="match status" value="1"/>
</dbReference>
<sequence>MSLIELDAEREERGGSDGLEFRAGAGLDVDLLRTLVAIADTGSFNRAARQVFRTPSAVSMQMKKLEEQVGRALFAKDGRSVALTPDGEALVGYGRRIMKLTQEALQRFRAPGIEGTIRLGTPDDYAGRFLPDILARFAASHPLVEVDVVCQASVDLMRMVEENAIDIALVSAGHGQNGGHILHREPLVWAGLRHGCAHEQRPLPLALSHLGCCWRKMALEALDRSGVDYRIAYSSRHYLGQLAALMAGLAIAPLPQSSVRGELKAIGDEAGLPPIGQLAIEMRRAPAAAGPLFDALANHIEENFSGYGAVAA</sequence>
<dbReference type="InterPro" id="IPR000847">
    <property type="entry name" value="LysR_HTH_N"/>
</dbReference>
<dbReference type="GO" id="GO:0003677">
    <property type="term" value="F:DNA binding"/>
    <property type="evidence" value="ECO:0007669"/>
    <property type="project" value="UniProtKB-KW"/>
</dbReference>
<dbReference type="FunFam" id="1.10.10.10:FF:000001">
    <property type="entry name" value="LysR family transcriptional regulator"/>
    <property type="match status" value="1"/>
</dbReference>
<dbReference type="Pfam" id="PF00126">
    <property type="entry name" value="HTH_1"/>
    <property type="match status" value="1"/>
</dbReference>
<dbReference type="PROSITE" id="PS50931">
    <property type="entry name" value="HTH_LYSR"/>
    <property type="match status" value="1"/>
</dbReference>
<dbReference type="SUPFAM" id="SSF53850">
    <property type="entry name" value="Periplasmic binding protein-like II"/>
    <property type="match status" value="1"/>
</dbReference>
<dbReference type="InterPro" id="IPR036388">
    <property type="entry name" value="WH-like_DNA-bd_sf"/>
</dbReference>
<evidence type="ECO:0000256" key="2">
    <source>
        <dbReference type="ARBA" id="ARBA00023015"/>
    </source>
</evidence>
<evidence type="ECO:0000313" key="6">
    <source>
        <dbReference type="EMBL" id="MYZ48871.1"/>
    </source>
</evidence>
<feature type="domain" description="HTH lysR-type" evidence="5">
    <location>
        <begin position="27"/>
        <end position="84"/>
    </location>
</feature>
<accession>A0A964T5F9</accession>
<keyword evidence="7" id="KW-1185">Reference proteome</keyword>
<comment type="similarity">
    <text evidence="1">Belongs to the LysR transcriptional regulatory family.</text>
</comment>
<dbReference type="AlphaFoldDB" id="A0A964T5F9"/>
<dbReference type="Proteomes" id="UP000773614">
    <property type="component" value="Unassembled WGS sequence"/>
</dbReference>
<evidence type="ECO:0000256" key="3">
    <source>
        <dbReference type="ARBA" id="ARBA00023125"/>
    </source>
</evidence>
<dbReference type="GO" id="GO:0003700">
    <property type="term" value="F:DNA-binding transcription factor activity"/>
    <property type="evidence" value="ECO:0007669"/>
    <property type="project" value="InterPro"/>
</dbReference>
<organism evidence="6 7">
    <name type="scientific">Propylenella binzhouense</name>
    <dbReference type="NCBI Taxonomy" id="2555902"/>
    <lineage>
        <taxon>Bacteria</taxon>
        <taxon>Pseudomonadati</taxon>
        <taxon>Pseudomonadota</taxon>
        <taxon>Alphaproteobacteria</taxon>
        <taxon>Hyphomicrobiales</taxon>
        <taxon>Propylenellaceae</taxon>
        <taxon>Propylenella</taxon>
    </lineage>
</organism>
<dbReference type="Gene3D" id="3.40.190.10">
    <property type="entry name" value="Periplasmic binding protein-like II"/>
    <property type="match status" value="2"/>
</dbReference>
<dbReference type="SUPFAM" id="SSF46785">
    <property type="entry name" value="Winged helix' DNA-binding domain"/>
    <property type="match status" value="1"/>
</dbReference>
<dbReference type="PANTHER" id="PTHR30579">
    <property type="entry name" value="TRANSCRIPTIONAL REGULATOR"/>
    <property type="match status" value="1"/>
</dbReference>
<reference evidence="6" key="1">
    <citation type="submission" date="2019-03" db="EMBL/GenBank/DDBJ databases">
        <title>Afifella sp. nov., isolated from activated sludge.</title>
        <authorList>
            <person name="Li Q."/>
            <person name="Liu Y."/>
        </authorList>
    </citation>
    <scope>NUCLEOTIDE SEQUENCE</scope>
    <source>
        <strain evidence="6">L72</strain>
    </source>
</reference>
<evidence type="ECO:0000256" key="1">
    <source>
        <dbReference type="ARBA" id="ARBA00009437"/>
    </source>
</evidence>
<evidence type="ECO:0000313" key="7">
    <source>
        <dbReference type="Proteomes" id="UP000773614"/>
    </source>
</evidence>
<dbReference type="OrthoDB" id="8097684at2"/>
<keyword evidence="4" id="KW-0804">Transcription</keyword>
<comment type="caution">
    <text evidence="6">The sequence shown here is derived from an EMBL/GenBank/DDBJ whole genome shotgun (WGS) entry which is preliminary data.</text>
</comment>
<evidence type="ECO:0000256" key="4">
    <source>
        <dbReference type="ARBA" id="ARBA00023163"/>
    </source>
</evidence>
<protein>
    <submittedName>
        <fullName evidence="6">LysR family transcriptional regulator</fullName>
    </submittedName>
</protein>
<dbReference type="RefSeq" id="WP_161141218.1">
    <property type="nucleotide sequence ID" value="NZ_SPKJ01000051.1"/>
</dbReference>
<keyword evidence="3" id="KW-0238">DNA-binding</keyword>
<dbReference type="EMBL" id="SPKJ01000051">
    <property type="protein sequence ID" value="MYZ48871.1"/>
    <property type="molecule type" value="Genomic_DNA"/>
</dbReference>
<proteinExistence type="inferred from homology"/>
<evidence type="ECO:0000259" key="5">
    <source>
        <dbReference type="PROSITE" id="PS50931"/>
    </source>
</evidence>
<name>A0A964T5F9_9HYPH</name>
<dbReference type="PANTHER" id="PTHR30579:SF7">
    <property type="entry name" value="HTH-TYPE TRANSCRIPTIONAL REGULATOR LRHA-RELATED"/>
    <property type="match status" value="1"/>
</dbReference>
<keyword evidence="2" id="KW-0805">Transcription regulation</keyword>
<dbReference type="Pfam" id="PF03466">
    <property type="entry name" value="LysR_substrate"/>
    <property type="match status" value="1"/>
</dbReference>
<gene>
    <name evidence="6" type="ORF">E4O86_14240</name>
</gene>